<dbReference type="PANTHER" id="PTHR47713:SF2">
    <property type="entry name" value="HOMEODOMAIN-LIKE SUPERFAMILY PROTEIN"/>
    <property type="match status" value="1"/>
</dbReference>
<dbReference type="GO" id="GO:0005634">
    <property type="term" value="C:nucleus"/>
    <property type="evidence" value="ECO:0007669"/>
    <property type="project" value="UniProtKB-SubCell"/>
</dbReference>
<feature type="domain" description="Homeobox" evidence="3">
    <location>
        <begin position="1"/>
        <end position="28"/>
    </location>
</feature>
<dbReference type="SUPFAM" id="SSF46689">
    <property type="entry name" value="Homeodomain-like"/>
    <property type="match status" value="1"/>
</dbReference>
<evidence type="ECO:0000313" key="4">
    <source>
        <dbReference type="EMBL" id="KAK1317550.1"/>
    </source>
</evidence>
<dbReference type="InterPro" id="IPR001356">
    <property type="entry name" value="HD"/>
</dbReference>
<proteinExistence type="predicted"/>
<gene>
    <name evidence="4" type="ORF">QJS10_CPA05g00801</name>
</gene>
<keyword evidence="5" id="KW-1185">Reference proteome</keyword>
<dbReference type="GO" id="GO:0003677">
    <property type="term" value="F:DNA binding"/>
    <property type="evidence" value="ECO:0007669"/>
    <property type="project" value="UniProtKB-UniRule"/>
</dbReference>
<organism evidence="4 5">
    <name type="scientific">Acorus calamus</name>
    <name type="common">Sweet flag</name>
    <dbReference type="NCBI Taxonomy" id="4465"/>
    <lineage>
        <taxon>Eukaryota</taxon>
        <taxon>Viridiplantae</taxon>
        <taxon>Streptophyta</taxon>
        <taxon>Embryophyta</taxon>
        <taxon>Tracheophyta</taxon>
        <taxon>Spermatophyta</taxon>
        <taxon>Magnoliopsida</taxon>
        <taxon>Liliopsida</taxon>
        <taxon>Acoraceae</taxon>
        <taxon>Acorus</taxon>
    </lineage>
</organism>
<keyword evidence="2" id="KW-0539">Nucleus</keyword>
<dbReference type="AlphaFoldDB" id="A0AAV9EXZ7"/>
<reference evidence="4" key="2">
    <citation type="submission" date="2023-06" db="EMBL/GenBank/DDBJ databases">
        <authorList>
            <person name="Ma L."/>
            <person name="Liu K.-W."/>
            <person name="Li Z."/>
            <person name="Hsiao Y.-Y."/>
            <person name="Qi Y."/>
            <person name="Fu T."/>
            <person name="Tang G."/>
            <person name="Zhang D."/>
            <person name="Sun W.-H."/>
            <person name="Liu D.-K."/>
            <person name="Li Y."/>
            <person name="Chen G.-Z."/>
            <person name="Liu X.-D."/>
            <person name="Liao X.-Y."/>
            <person name="Jiang Y.-T."/>
            <person name="Yu X."/>
            <person name="Hao Y."/>
            <person name="Huang J."/>
            <person name="Zhao X.-W."/>
            <person name="Ke S."/>
            <person name="Chen Y.-Y."/>
            <person name="Wu W.-L."/>
            <person name="Hsu J.-L."/>
            <person name="Lin Y.-F."/>
            <person name="Huang M.-D."/>
            <person name="Li C.-Y."/>
            <person name="Huang L."/>
            <person name="Wang Z.-W."/>
            <person name="Zhao X."/>
            <person name="Zhong W.-Y."/>
            <person name="Peng D.-H."/>
            <person name="Ahmad S."/>
            <person name="Lan S."/>
            <person name="Zhang J.-S."/>
            <person name="Tsai W.-C."/>
            <person name="Van De Peer Y."/>
            <person name="Liu Z.-J."/>
        </authorList>
    </citation>
    <scope>NUCLEOTIDE SEQUENCE</scope>
    <source>
        <strain evidence="4">CP</strain>
        <tissue evidence="4">Leaves</tissue>
    </source>
</reference>
<dbReference type="Proteomes" id="UP001180020">
    <property type="component" value="Unassembled WGS sequence"/>
</dbReference>
<dbReference type="EMBL" id="JAUJYO010000005">
    <property type="protein sequence ID" value="KAK1317550.1"/>
    <property type="molecule type" value="Genomic_DNA"/>
</dbReference>
<evidence type="ECO:0000313" key="5">
    <source>
        <dbReference type="Proteomes" id="UP001180020"/>
    </source>
</evidence>
<dbReference type="InterPro" id="IPR009057">
    <property type="entry name" value="Homeodomain-like_sf"/>
</dbReference>
<dbReference type="PROSITE" id="PS50071">
    <property type="entry name" value="HOMEOBOX_2"/>
    <property type="match status" value="1"/>
</dbReference>
<feature type="DNA-binding region" description="Homeobox" evidence="2">
    <location>
        <begin position="3"/>
        <end position="29"/>
    </location>
</feature>
<comment type="caution">
    <text evidence="4">The sequence shown here is derived from an EMBL/GenBank/DDBJ whole genome shotgun (WGS) entry which is preliminary data.</text>
</comment>
<accession>A0AAV9EXZ7</accession>
<evidence type="ECO:0000256" key="2">
    <source>
        <dbReference type="PROSITE-ProRule" id="PRU00108"/>
    </source>
</evidence>
<dbReference type="CDD" id="cd00086">
    <property type="entry name" value="homeodomain"/>
    <property type="match status" value="1"/>
</dbReference>
<protein>
    <recommendedName>
        <fullName evidence="3">Homeobox domain-containing protein</fullName>
    </recommendedName>
</protein>
<sequence length="394" mass="44872">MLFKLWIGLSEKQISGWFCHRRLKDKKLVKDEGCVNDNKSSGSSSASLERVIEYEGYDYIRPSRYLCIDGNYLRNSEGKMRGHTMGSGYGYSSMQENIENPVISAVKRRLGRNYVEDGPPLAVEFQSLPPGAFDSPLKDPVHEPHYMGDPTKHYSVGISKVQREQNVARKEQIMVYGIGGGKKEPRRCHNEKLLQQWVCKTHSTEMHAYGSNLKGADFSRTFKGKHNRDEFISFSTRTSLFGNYTKYAPGRNSVKAKKENPIQTHPYKGVTAKVFLGIEQSGDKQFRLNRQHSNSINDEVSLQHRVLLKEEKLCKQRIRNGFCSSAKLKLLRRNEAKSGGFYCLGVLGADQPLSVKMKQKALVHQYIYKELISREQQIYGDGMNIILKADVCDN</sequence>
<reference evidence="4" key="1">
    <citation type="journal article" date="2023" name="Nat. Commun.">
        <title>Diploid and tetraploid genomes of Acorus and the evolution of monocots.</title>
        <authorList>
            <person name="Ma L."/>
            <person name="Liu K.W."/>
            <person name="Li Z."/>
            <person name="Hsiao Y.Y."/>
            <person name="Qi Y."/>
            <person name="Fu T."/>
            <person name="Tang G.D."/>
            <person name="Zhang D."/>
            <person name="Sun W.H."/>
            <person name="Liu D.K."/>
            <person name="Li Y."/>
            <person name="Chen G.Z."/>
            <person name="Liu X.D."/>
            <person name="Liao X.Y."/>
            <person name="Jiang Y.T."/>
            <person name="Yu X."/>
            <person name="Hao Y."/>
            <person name="Huang J."/>
            <person name="Zhao X.W."/>
            <person name="Ke S."/>
            <person name="Chen Y.Y."/>
            <person name="Wu W.L."/>
            <person name="Hsu J.L."/>
            <person name="Lin Y.F."/>
            <person name="Huang M.D."/>
            <person name="Li C.Y."/>
            <person name="Huang L."/>
            <person name="Wang Z.W."/>
            <person name="Zhao X."/>
            <person name="Zhong W.Y."/>
            <person name="Peng D.H."/>
            <person name="Ahmad S."/>
            <person name="Lan S."/>
            <person name="Zhang J.S."/>
            <person name="Tsai W.C."/>
            <person name="Van de Peer Y."/>
            <person name="Liu Z.J."/>
        </authorList>
    </citation>
    <scope>NUCLEOTIDE SEQUENCE</scope>
    <source>
        <strain evidence="4">CP</strain>
    </source>
</reference>
<evidence type="ECO:0000256" key="1">
    <source>
        <dbReference type="ARBA" id="ARBA00004123"/>
    </source>
</evidence>
<dbReference type="PANTHER" id="PTHR47713">
    <property type="entry name" value="HOMEODOMAIN-LIKE SUPERFAMILY PROTEIN"/>
    <property type="match status" value="1"/>
</dbReference>
<keyword evidence="2" id="KW-0371">Homeobox</keyword>
<comment type="subcellular location">
    <subcellularLocation>
        <location evidence="1 2">Nucleus</location>
    </subcellularLocation>
</comment>
<evidence type="ECO:0000259" key="3">
    <source>
        <dbReference type="PROSITE" id="PS50071"/>
    </source>
</evidence>
<keyword evidence="2" id="KW-0238">DNA-binding</keyword>
<name>A0AAV9EXZ7_ACOCL</name>